<protein>
    <submittedName>
        <fullName evidence="1">Flagellar basal-body rod protein FlgF</fullName>
    </submittedName>
</protein>
<gene>
    <name evidence="1" type="ORF">BLITH_0391</name>
</gene>
<evidence type="ECO:0000313" key="1">
    <source>
        <dbReference type="EMBL" id="PTQ53311.1"/>
    </source>
</evidence>
<dbReference type="Proteomes" id="UP000244016">
    <property type="component" value="Unassembled WGS sequence"/>
</dbReference>
<dbReference type="AlphaFoldDB" id="A0A2T5GAV1"/>
<accession>A0A2T5GAV1</accession>
<keyword evidence="1" id="KW-0969">Cilium</keyword>
<proteinExistence type="predicted"/>
<sequence>MERSFSLSVQGLVAGLRQLDVLAHRVANLDTPGALPREAVLEENPGLRFTLLPPESDPRGVYLGTGIRLAATPLGDDRGISVETGSATDLFAEDGGWFALRALDGGEVVYARSLSLTRVPGPDGDRLMVGRYALLADGGGPLVLPSGAAFRVDAEGRVFVREGTGERFLARLSAGRLANPEALRPMGDGLYFAPAGIAEFSLPTIVRQGVRRVPGDAEVLARTLPAARYLSLTARALSAADTFAGMAAELIRR</sequence>
<dbReference type="EMBL" id="PEBW01000001">
    <property type="protein sequence ID" value="PTQ53311.1"/>
    <property type="molecule type" value="Genomic_DNA"/>
</dbReference>
<evidence type="ECO:0000313" key="2">
    <source>
        <dbReference type="Proteomes" id="UP000244016"/>
    </source>
</evidence>
<keyword evidence="1" id="KW-0282">Flagellum</keyword>
<reference evidence="1 2" key="1">
    <citation type="submission" date="2017-08" db="EMBL/GenBank/DDBJ databases">
        <title>Burning lignite coal seam in the remote Altai Mountains harbors a hydrogen-driven thermophilic microbial community.</title>
        <authorList>
            <person name="Kadnikov V.V."/>
            <person name="Mardanov A.V."/>
            <person name="Ivasenko D."/>
            <person name="Beletsky A.V."/>
            <person name="Karnachuk O.V."/>
            <person name="Ravin N.V."/>
        </authorList>
    </citation>
    <scope>NUCLEOTIDE SEQUENCE [LARGE SCALE GENOMIC DNA]</scope>
    <source>
        <strain evidence="1">AL31</strain>
    </source>
</reference>
<comment type="caution">
    <text evidence="1">The sequence shown here is derived from an EMBL/GenBank/DDBJ whole genome shotgun (WGS) entry which is preliminary data.</text>
</comment>
<organism evidence="1 2">
    <name type="scientific">Brockia lithotrophica</name>
    <dbReference type="NCBI Taxonomy" id="933949"/>
    <lineage>
        <taxon>Bacteria</taxon>
        <taxon>Bacillati</taxon>
        <taxon>Bacillota</taxon>
        <taxon>Bacilli</taxon>
        <taxon>Bacillales</taxon>
        <taxon>Bacillales Family X. Incertae Sedis</taxon>
        <taxon>Brockia</taxon>
    </lineage>
</organism>
<keyword evidence="1" id="KW-0966">Cell projection</keyword>
<name>A0A2T5GAV1_9BACL</name>